<feature type="non-terminal residue" evidence="1">
    <location>
        <position position="260"/>
    </location>
</feature>
<gene>
    <name evidence="1" type="ORF">METZ01_LOCUS46477</name>
</gene>
<evidence type="ECO:0008006" key="2">
    <source>
        <dbReference type="Google" id="ProtNLM"/>
    </source>
</evidence>
<accession>A0A381RXG4</accession>
<proteinExistence type="predicted"/>
<name>A0A381RXG4_9ZZZZ</name>
<protein>
    <recommendedName>
        <fullName evidence="2">DUF5723 domain-containing protein</fullName>
    </recommendedName>
</protein>
<sequence length="260" mass="28329">LFEHVTDARTASLGRATTAYPFKSSTASLVNPVFSSEPVQNISITHQSRFAGIVNSDLIGFQLERNENPMHLNFLYEGVGQIPDTRSMLLDWGQDGQFGTNDPGEGNGVLDEGERLDKDQLRYFSQHQIGFHGAVIRMVQGLPIGIGFKVLSYSLDDHFALGIGLDLGFKKRIKKTNIGIVLRNMPASGLIWDSGTVEGTVSSIAIGAHHPFMPIKIPSFVLHSMINLNGAVSNRHLDSQLRIGSLSLDGALGLEGIYKD</sequence>
<reference evidence="1" key="1">
    <citation type="submission" date="2018-05" db="EMBL/GenBank/DDBJ databases">
        <authorList>
            <person name="Lanie J.A."/>
            <person name="Ng W.-L."/>
            <person name="Kazmierczak K.M."/>
            <person name="Andrzejewski T.M."/>
            <person name="Davidsen T.M."/>
            <person name="Wayne K.J."/>
            <person name="Tettelin H."/>
            <person name="Glass J.I."/>
            <person name="Rusch D."/>
            <person name="Podicherti R."/>
            <person name="Tsui H.-C.T."/>
            <person name="Winkler M.E."/>
        </authorList>
    </citation>
    <scope>NUCLEOTIDE SEQUENCE</scope>
</reference>
<evidence type="ECO:0000313" key="1">
    <source>
        <dbReference type="EMBL" id="SUZ93623.1"/>
    </source>
</evidence>
<feature type="non-terminal residue" evidence="1">
    <location>
        <position position="1"/>
    </location>
</feature>
<organism evidence="1">
    <name type="scientific">marine metagenome</name>
    <dbReference type="NCBI Taxonomy" id="408172"/>
    <lineage>
        <taxon>unclassified sequences</taxon>
        <taxon>metagenomes</taxon>
        <taxon>ecological metagenomes</taxon>
    </lineage>
</organism>
<dbReference type="AlphaFoldDB" id="A0A381RXG4"/>
<dbReference type="EMBL" id="UINC01002162">
    <property type="protein sequence ID" value="SUZ93623.1"/>
    <property type="molecule type" value="Genomic_DNA"/>
</dbReference>